<feature type="region of interest" description="Disordered" evidence="1">
    <location>
        <begin position="2065"/>
        <end position="2236"/>
    </location>
</feature>
<feature type="compositionally biased region" description="Low complexity" evidence="1">
    <location>
        <begin position="2065"/>
        <end position="2087"/>
    </location>
</feature>
<feature type="compositionally biased region" description="Polar residues" evidence="1">
    <location>
        <begin position="1135"/>
        <end position="1175"/>
    </location>
</feature>
<feature type="compositionally biased region" description="Low complexity" evidence="1">
    <location>
        <begin position="716"/>
        <end position="749"/>
    </location>
</feature>
<feature type="compositionally biased region" description="Polar residues" evidence="1">
    <location>
        <begin position="920"/>
        <end position="934"/>
    </location>
</feature>
<feature type="compositionally biased region" description="Low complexity" evidence="1">
    <location>
        <begin position="811"/>
        <end position="837"/>
    </location>
</feature>
<feature type="compositionally biased region" description="Basic residues" evidence="1">
    <location>
        <begin position="1924"/>
        <end position="1933"/>
    </location>
</feature>
<feature type="compositionally biased region" description="Polar residues" evidence="1">
    <location>
        <begin position="1286"/>
        <end position="1295"/>
    </location>
</feature>
<feature type="compositionally biased region" description="Low complexity" evidence="1">
    <location>
        <begin position="1983"/>
        <end position="2052"/>
    </location>
</feature>
<feature type="compositionally biased region" description="Polar residues" evidence="1">
    <location>
        <begin position="2168"/>
        <end position="2200"/>
    </location>
</feature>
<feature type="compositionally biased region" description="Low complexity" evidence="1">
    <location>
        <begin position="2385"/>
        <end position="2403"/>
    </location>
</feature>
<feature type="compositionally biased region" description="Low complexity" evidence="1">
    <location>
        <begin position="1897"/>
        <end position="1923"/>
    </location>
</feature>
<feature type="compositionally biased region" description="Low complexity" evidence="1">
    <location>
        <begin position="96"/>
        <end position="128"/>
    </location>
</feature>
<feature type="compositionally biased region" description="Low complexity" evidence="1">
    <location>
        <begin position="434"/>
        <end position="444"/>
    </location>
</feature>
<name>A0ABP0BJ05_9PEZI</name>
<feature type="compositionally biased region" description="Low complexity" evidence="1">
    <location>
        <begin position="39"/>
        <end position="78"/>
    </location>
</feature>
<feature type="compositionally biased region" description="Polar residues" evidence="1">
    <location>
        <begin position="2469"/>
        <end position="2479"/>
    </location>
</feature>
<keyword evidence="3" id="KW-1185">Reference proteome</keyword>
<feature type="compositionally biased region" description="Gly residues" evidence="1">
    <location>
        <begin position="1675"/>
        <end position="1689"/>
    </location>
</feature>
<feature type="compositionally biased region" description="Low complexity" evidence="1">
    <location>
        <begin position="660"/>
        <end position="682"/>
    </location>
</feature>
<comment type="caution">
    <text evidence="2">The sequence shown here is derived from an EMBL/GenBank/DDBJ whole genome shotgun (WGS) entry which is preliminary data.</text>
</comment>
<feature type="compositionally biased region" description="Polar residues" evidence="1">
    <location>
        <begin position="539"/>
        <end position="558"/>
    </location>
</feature>
<evidence type="ECO:0000256" key="1">
    <source>
        <dbReference type="SAM" id="MobiDB-lite"/>
    </source>
</evidence>
<feature type="compositionally biased region" description="Polar residues" evidence="1">
    <location>
        <begin position="224"/>
        <end position="234"/>
    </location>
</feature>
<feature type="compositionally biased region" description="Low complexity" evidence="1">
    <location>
        <begin position="21"/>
        <end position="30"/>
    </location>
</feature>
<feature type="compositionally biased region" description="Low complexity" evidence="1">
    <location>
        <begin position="1690"/>
        <end position="1717"/>
    </location>
</feature>
<feature type="compositionally biased region" description="Polar residues" evidence="1">
    <location>
        <begin position="1191"/>
        <end position="1202"/>
    </location>
</feature>
<feature type="compositionally biased region" description="Low complexity" evidence="1">
    <location>
        <begin position="1364"/>
        <end position="1402"/>
    </location>
</feature>
<feature type="compositionally biased region" description="Low complexity" evidence="1">
    <location>
        <begin position="493"/>
        <end position="502"/>
    </location>
</feature>
<evidence type="ECO:0000313" key="3">
    <source>
        <dbReference type="Proteomes" id="UP001642405"/>
    </source>
</evidence>
<feature type="compositionally biased region" description="Polar residues" evidence="1">
    <location>
        <begin position="2216"/>
        <end position="2229"/>
    </location>
</feature>
<dbReference type="Proteomes" id="UP001642405">
    <property type="component" value="Unassembled WGS sequence"/>
</dbReference>
<evidence type="ECO:0000313" key="2">
    <source>
        <dbReference type="EMBL" id="CAK7219482.1"/>
    </source>
</evidence>
<protein>
    <submittedName>
        <fullName evidence="2">Uncharacterized protein</fullName>
    </submittedName>
</protein>
<feature type="compositionally biased region" description="Basic and acidic residues" evidence="1">
    <location>
        <begin position="2206"/>
        <end position="2215"/>
    </location>
</feature>
<feature type="compositionally biased region" description="Low complexity" evidence="1">
    <location>
        <begin position="1511"/>
        <end position="1526"/>
    </location>
</feature>
<feature type="region of interest" description="Disordered" evidence="1">
    <location>
        <begin position="1975"/>
        <end position="2052"/>
    </location>
</feature>
<feature type="compositionally biased region" description="Low complexity" evidence="1">
    <location>
        <begin position="1203"/>
        <end position="1213"/>
    </location>
</feature>
<feature type="region of interest" description="Disordered" evidence="1">
    <location>
        <begin position="1"/>
        <end position="355"/>
    </location>
</feature>
<feature type="compositionally biased region" description="Low complexity" evidence="1">
    <location>
        <begin position="904"/>
        <end position="915"/>
    </location>
</feature>
<feature type="compositionally biased region" description="Low complexity" evidence="1">
    <location>
        <begin position="1003"/>
        <end position="1048"/>
    </location>
</feature>
<feature type="compositionally biased region" description="Polar residues" evidence="1">
    <location>
        <begin position="771"/>
        <end position="788"/>
    </location>
</feature>
<feature type="compositionally biased region" description="Low complexity" evidence="1">
    <location>
        <begin position="463"/>
        <end position="477"/>
    </location>
</feature>
<gene>
    <name evidence="2" type="ORF">SCUCBS95973_003837</name>
</gene>
<feature type="compositionally biased region" description="Low complexity" evidence="1">
    <location>
        <begin position="874"/>
        <end position="897"/>
    </location>
</feature>
<feature type="compositionally biased region" description="Low complexity" evidence="1">
    <location>
        <begin position="1559"/>
        <end position="1570"/>
    </location>
</feature>
<feature type="compositionally biased region" description="Polar residues" evidence="1">
    <location>
        <begin position="838"/>
        <end position="864"/>
    </location>
</feature>
<feature type="compositionally biased region" description="Basic and acidic residues" evidence="1">
    <location>
        <begin position="1529"/>
        <end position="1538"/>
    </location>
</feature>
<feature type="compositionally biased region" description="Low complexity" evidence="1">
    <location>
        <begin position="1742"/>
        <end position="1753"/>
    </location>
</feature>
<feature type="region of interest" description="Disordered" evidence="1">
    <location>
        <begin position="2465"/>
        <end position="2488"/>
    </location>
</feature>
<feature type="region of interest" description="Disordered" evidence="1">
    <location>
        <begin position="373"/>
        <end position="444"/>
    </location>
</feature>
<feature type="compositionally biased region" description="Low complexity" evidence="1">
    <location>
        <begin position="1848"/>
        <end position="1887"/>
    </location>
</feature>
<proteinExistence type="predicted"/>
<feature type="region of interest" description="Disordered" evidence="1">
    <location>
        <begin position="1093"/>
        <end position="1957"/>
    </location>
</feature>
<feature type="compositionally biased region" description="Low complexity" evidence="1">
    <location>
        <begin position="1454"/>
        <end position="1468"/>
    </location>
</feature>
<feature type="compositionally biased region" description="Low complexity" evidence="1">
    <location>
        <begin position="516"/>
        <end position="529"/>
    </location>
</feature>
<feature type="compositionally biased region" description="Low complexity" evidence="1">
    <location>
        <begin position="1618"/>
        <end position="1659"/>
    </location>
</feature>
<feature type="compositionally biased region" description="Low complexity" evidence="1">
    <location>
        <begin position="1764"/>
        <end position="1778"/>
    </location>
</feature>
<feature type="compositionally biased region" description="Gly residues" evidence="1">
    <location>
        <begin position="1547"/>
        <end position="1558"/>
    </location>
</feature>
<feature type="compositionally biased region" description="Low complexity" evidence="1">
    <location>
        <begin position="1934"/>
        <end position="1951"/>
    </location>
</feature>
<dbReference type="EMBL" id="CAWUHB010000017">
    <property type="protein sequence ID" value="CAK7219482.1"/>
    <property type="molecule type" value="Genomic_DNA"/>
</dbReference>
<feature type="compositionally biased region" description="Low complexity" evidence="1">
    <location>
        <begin position="271"/>
        <end position="355"/>
    </location>
</feature>
<feature type="region of interest" description="Disordered" evidence="1">
    <location>
        <begin position="463"/>
        <end position="682"/>
    </location>
</feature>
<feature type="compositionally biased region" description="Low complexity" evidence="1">
    <location>
        <begin position="1296"/>
        <end position="1318"/>
    </location>
</feature>
<feature type="compositionally biased region" description="Polar residues" evidence="1">
    <location>
        <begin position="382"/>
        <end position="394"/>
    </location>
</feature>
<feature type="region of interest" description="Disordered" evidence="1">
    <location>
        <begin position="716"/>
        <end position="1072"/>
    </location>
</feature>
<feature type="compositionally biased region" description="Polar residues" evidence="1">
    <location>
        <begin position="409"/>
        <end position="433"/>
    </location>
</feature>
<feature type="compositionally biased region" description="Low complexity" evidence="1">
    <location>
        <begin position="235"/>
        <end position="264"/>
    </location>
</feature>
<accession>A0ABP0BJ05</accession>
<reference evidence="2 3" key="1">
    <citation type="submission" date="2024-01" db="EMBL/GenBank/DDBJ databases">
        <authorList>
            <person name="Allen C."/>
            <person name="Tagirdzhanova G."/>
        </authorList>
    </citation>
    <scope>NUCLEOTIDE SEQUENCE [LARGE SCALE GENOMIC DNA]</scope>
</reference>
<feature type="compositionally biased region" description="Low complexity" evidence="1">
    <location>
        <begin position="599"/>
        <end position="642"/>
    </location>
</feature>
<feature type="compositionally biased region" description="Low complexity" evidence="1">
    <location>
        <begin position="1342"/>
        <end position="1355"/>
    </location>
</feature>
<feature type="compositionally biased region" description="Polar residues" evidence="1">
    <location>
        <begin position="570"/>
        <end position="598"/>
    </location>
</feature>
<sequence length="2563" mass="270188">MFTRPRQQSIAGVPGPGGPGVPSSAAAPNGAAGGGGYGAVQQAGNSNGNHQQFYGQVYQQQPSPQQFQQQQFNNYAAVPNNGNFGYAQQQQPPPLQQQQQFHYNQQFAQQQIPQQQFQQQQQQQPQQPLGAHAPIERQSSFTGLPPVRRTSTLHFDMASLIGDEKGKLPEDQSHQQQPQSNDVQQQGGFFPAQFQQQSPPQQQQPFNPPVQQQAQSLHPGPGPASQQRTPSWGVQSQQQPQPQPQQQQQQLQQQLGGPQNPLQSHPVSAHQSLSSQQQQAQPLQGGFAQQQVPLQQGQGFGQYQNQIQNQSQNQAPQQPVQQGFAVQPGPAYNQLPSQQQQQQQQQSTQNSNPLQRFLPKAGWNLQESHLQEPLASTRHRTSPTGAPDQQQSYSFDKETGLPSAEAALTRQSTMGTGTDTWGASSSGSMQPLSQQMTQGQQVPQQQVHQQQLQLQQQQPLQQQPQLQQQLQQQQPPMQSGPAVPGHFYTQNGQQQGQLQAQPQPQPQPQAQPQGPPQSQLRSVPAGAAAADDKGRRFSKISSWRMSTPPTSSHSTKGPQQQQQQKEQAPPGSSASNLSHVHTQAQVEQAPKQFNPQGMQMQPQSFQNMQQQQQPPPQQQFHQQTQQQPPPQQQQQQQTPQLQAAGKKIRNLLPFGKGSKGQSQSQDHTQLQQQPQQPQLFQGQGRPLSTIYQYQQQPQQGFQGPHQQQLQLQLQLQPQQFQQSQPGFQQSQQGPPQNFQGPPPQQGLQSNVGIAGAAPQSFQGPPGAASVYQVSPQSRHGTPQNFPSAQQGFQRPPPQQPSVAQPISQSTSPAPQVNQQQVPPPTMTTTTSSSPAQTRAETATTLPPQSFSPQSQGNSITQSPEQLKGPLAQESATQSAAPVAQSPAPALNQPETAPVSPPAPASASPLQQTQSPVTVPATVQPSNTTSPVQHQSPPPANSQPRSLQPQEQQGGAPATGEGVGPFPNQASNGQVPHPNGQVAPANTFEQQGRVQSFGPGGPMQGSQPQQFLPQQFPQQQQQLNQPNQPFQQQPYFQQQAQLQQQQQQQGAPLTKYETQGAPPMPDNFFSRTHTFGSIVPSEANSNRRASGLLSGIMGKVRGKDKNKIDTTNISTPVPAPGPGPQYPQGSIGSAGITPSSTFGSLQHSQTGLSQTHSLPSQQHQFQPRPTFSSPSTPVGGGAVLGPFARPRTLSNTPSLVQLRQQSPQPNAANSPQPPSGVPAPSPSPLSINTNRPPQPLGGPTQSQSSAMAGTPGSASVGPGSATTLRGAASPATPAGGVGAPLNRETSAQQTFYPASGPGSGTSTGAAVSSPATASPLGRASIDAASPGFVGPVPTARGRLPSASAPSVPSPLARKPVASKTPSPLQQPSATAPPAQPDSQTPAGGVATAPAAAAQGQETAPLRRPPGIGHTIERPASTVSVLTINAAADNGGKPLTEVTPATSTTSPQRSGSPTVSMVSVQPPVSSAGATISPTPPPQQGQFHGGPYPGQPNQQLANVVKAVAFSDQHQGPANNSQGAAGAQGQVSRTEKEMERAKKFFGRFLNRGGGGGGNGGTASNGAAKNGTADPEGPPPGGPQYPLGHAPPSLRHRHASSVDNTLTGPPPGGPVRPSMQMERPPQGQFGPQGRQGLIGQPSPQGQPGQPIQQGQQPMQLMQQGRPMGYGGPGVRMTGSPQGGAQPGAQPGGQSGAQPGTQPGPMLNGAAAAPAPSVPNVGSGQQPANALPKPVEPPQAGNVPQPPAQATQPTDAAIQKAGAPQQQPNGQVSGQASGQASGPQQKPPVTGLQGPHRMYQDQRLSQFPSQVMPNSIPDSNNARSGATSPASARKQALQQQISPNEVRQQQLPLQSQGAFPQHQQHQQGPPNQQFQQVPPQQQVSQQQQKPAGQHSTFGSLFRPKPAQSQQQPQQQVPRQQIPQQQIPQQQHHHHHHFPHLMHQQQQQLQKQPNQSYQEPQYGAVPIPQGYAAVHGEGLVAPSQYNLGRQQQQQPPHGQFQQYQQFQAPRQQQFLPQPLPQQQFQQNQQWSAAGGQPQQGQPQQFVQQNQGQAPGQAQVPLGAFVQANAAPAAVQGVPQPAPQAPQGSQNQGPPRSSAGPTGQSEGAAHPLQQHPVAYTVPPPPPATSSFSVEEDSIVTDTVPAALHSTPAPPPPTQQQEEVKEEQEESAATPLPQGTGNSAQAANAETPVSSLHASPQPGQVQLSEGSAIADHADLGREISQEISLTTSNTSSEKASPPTEPSIIVADAVPAPLIVHSTGTHSPTESQPLQQQVSVQVSEPVYAAAPATATATATAEAKDMPLTNGALAASKAAQLTPIATVAANQHVPGDDEDIYNATPLHPSKASEDQTILDDPPASLVDRAAPTVAPLVVESVAVEPPVTKAVESEEPVAAAPAAATTKPEAAGPPTLDTTVSPAVAGVTSPIARIGSAEPDISNITPPSPVDDMDFTEFGFPSGAKLSATGGLTLPYASSGGPSDSQSNGTAADGTDVVSRQKTIRQTSAQQFEDYKRRLMLKDLEEKIPVFIPEPDDDLAAQKQKEQEEPTMSATSYPGQEWNPYDEFAYVDDE</sequence>
<feature type="compositionally biased region" description="Pro residues" evidence="1">
    <location>
        <begin position="1214"/>
        <end position="1226"/>
    </location>
</feature>
<organism evidence="2 3">
    <name type="scientific">Sporothrix curviconia</name>
    <dbReference type="NCBI Taxonomy" id="1260050"/>
    <lineage>
        <taxon>Eukaryota</taxon>
        <taxon>Fungi</taxon>
        <taxon>Dikarya</taxon>
        <taxon>Ascomycota</taxon>
        <taxon>Pezizomycotina</taxon>
        <taxon>Sordariomycetes</taxon>
        <taxon>Sordariomycetidae</taxon>
        <taxon>Ophiostomatales</taxon>
        <taxon>Ophiostomataceae</taxon>
        <taxon>Sporothrix</taxon>
    </lineage>
</organism>
<feature type="compositionally biased region" description="Polar residues" evidence="1">
    <location>
        <begin position="1796"/>
        <end position="1847"/>
    </location>
</feature>
<feature type="compositionally biased region" description="Basic and acidic residues" evidence="1">
    <location>
        <begin position="162"/>
        <end position="173"/>
    </location>
</feature>
<feature type="compositionally biased region" description="Polar residues" evidence="1">
    <location>
        <begin position="1441"/>
        <end position="1453"/>
    </location>
</feature>
<feature type="compositionally biased region" description="Polar residues" evidence="1">
    <location>
        <begin position="1"/>
        <end position="10"/>
    </location>
</feature>
<feature type="compositionally biased region" description="Pro residues" evidence="1">
    <location>
        <begin position="503"/>
        <end position="515"/>
    </location>
</feature>
<feature type="region of interest" description="Disordered" evidence="1">
    <location>
        <begin position="2377"/>
        <end position="2410"/>
    </location>
</feature>
<feature type="compositionally biased region" description="Polar residues" evidence="1">
    <location>
        <begin position="941"/>
        <end position="952"/>
    </location>
</feature>
<feature type="compositionally biased region" description="Low complexity" evidence="1">
    <location>
        <begin position="174"/>
        <end position="215"/>
    </location>
</feature>
<feature type="region of interest" description="Disordered" evidence="1">
    <location>
        <begin position="2521"/>
        <end position="2563"/>
    </location>
</feature>
<feature type="compositionally biased region" description="Polar residues" evidence="1">
    <location>
        <begin position="801"/>
        <end position="810"/>
    </location>
</feature>